<evidence type="ECO:0000313" key="2">
    <source>
        <dbReference type="EMBL" id="RXH56228.1"/>
    </source>
</evidence>
<accession>A0A4Q0T2J2</accession>
<gene>
    <name evidence="2" type="ORF">GRAN_3085</name>
</gene>
<keyword evidence="3" id="KW-1185">Reference proteome</keyword>
<sequence>MPFPAQPVPFAPRQATNFFSGQGAFFLVDPARLEEIAPNAGGTDLLKALTTTRLGPTLYEAGVVVPALGVEPGFYTVDVRSTVTEDSPLPLTHIVYSTGFVLGTETGELMLCNTDRLQQWNPGAIPSTRVALPITGFERTIQISPGWYAVTVVVGLRDVEVETFEQPSQERDDEYNFNQDPDQAQTPRARRQQSDRSTRKAEPTEQWVCSFLLDPEPVKPTFAADLKKTLSVTGS</sequence>
<feature type="region of interest" description="Disordered" evidence="1">
    <location>
        <begin position="165"/>
        <end position="206"/>
    </location>
</feature>
<reference evidence="2 3" key="1">
    <citation type="submission" date="2018-11" db="EMBL/GenBank/DDBJ databases">
        <authorList>
            <person name="Mardanov A.V."/>
            <person name="Ravin N.V."/>
            <person name="Dedysh S.N."/>
        </authorList>
    </citation>
    <scope>NUCLEOTIDE SEQUENCE [LARGE SCALE GENOMIC DNA]</scope>
    <source>
        <strain evidence="2 3">AF10</strain>
    </source>
</reference>
<organism evidence="2 3">
    <name type="scientific">Granulicella sibirica</name>
    <dbReference type="NCBI Taxonomy" id="2479048"/>
    <lineage>
        <taxon>Bacteria</taxon>
        <taxon>Pseudomonadati</taxon>
        <taxon>Acidobacteriota</taxon>
        <taxon>Terriglobia</taxon>
        <taxon>Terriglobales</taxon>
        <taxon>Acidobacteriaceae</taxon>
        <taxon>Granulicella</taxon>
    </lineage>
</organism>
<reference evidence="3" key="2">
    <citation type="submission" date="2019-02" db="EMBL/GenBank/DDBJ databases">
        <title>Granulicella sibirica sp. nov., a psychrotolerant acidobacterium isolated from an organic soil layer in forested tundra, West Siberia.</title>
        <authorList>
            <person name="Oshkin I.Y."/>
            <person name="Kulichevskaya I.S."/>
            <person name="Rijpstra W.I.C."/>
            <person name="Sinninghe Damste J.S."/>
            <person name="Rakitin A.L."/>
            <person name="Ravin N.V."/>
            <person name="Dedysh S.N."/>
        </authorList>
    </citation>
    <scope>NUCLEOTIDE SEQUENCE [LARGE SCALE GENOMIC DNA]</scope>
    <source>
        <strain evidence="3">AF10</strain>
    </source>
</reference>
<evidence type="ECO:0000313" key="3">
    <source>
        <dbReference type="Proteomes" id="UP000289437"/>
    </source>
</evidence>
<proteinExistence type="predicted"/>
<dbReference type="AlphaFoldDB" id="A0A4Q0T2J2"/>
<dbReference type="Proteomes" id="UP000289437">
    <property type="component" value="Unassembled WGS sequence"/>
</dbReference>
<dbReference type="RefSeq" id="WP_128913729.1">
    <property type="nucleotide sequence ID" value="NZ_RDSM01000002.1"/>
</dbReference>
<evidence type="ECO:0000256" key="1">
    <source>
        <dbReference type="SAM" id="MobiDB-lite"/>
    </source>
</evidence>
<dbReference type="OrthoDB" id="120095at2"/>
<protein>
    <submittedName>
        <fullName evidence="2">Uncharacterized protein</fullName>
    </submittedName>
</protein>
<feature type="compositionally biased region" description="Polar residues" evidence="1">
    <location>
        <begin position="176"/>
        <end position="186"/>
    </location>
</feature>
<feature type="compositionally biased region" description="Basic and acidic residues" evidence="1">
    <location>
        <begin position="192"/>
        <end position="203"/>
    </location>
</feature>
<comment type="caution">
    <text evidence="2">The sequence shown here is derived from an EMBL/GenBank/DDBJ whole genome shotgun (WGS) entry which is preliminary data.</text>
</comment>
<name>A0A4Q0T2J2_9BACT</name>
<dbReference type="EMBL" id="RDSM01000002">
    <property type="protein sequence ID" value="RXH56228.1"/>
    <property type="molecule type" value="Genomic_DNA"/>
</dbReference>